<proteinExistence type="predicted"/>
<dbReference type="Pfam" id="PF01391">
    <property type="entry name" value="Collagen"/>
    <property type="match status" value="1"/>
</dbReference>
<protein>
    <submittedName>
        <fullName evidence="2">Collagen triple helix repeat-containing protein</fullName>
    </submittedName>
</protein>
<evidence type="ECO:0000313" key="2">
    <source>
        <dbReference type="EMBL" id="SDO93576.1"/>
    </source>
</evidence>
<dbReference type="InterPro" id="IPR008160">
    <property type="entry name" value="Collagen"/>
</dbReference>
<name>A0A1H0NLV3_9PSEU</name>
<keyword evidence="2" id="KW-0176">Collagen</keyword>
<dbReference type="EMBL" id="FNJB01000005">
    <property type="protein sequence ID" value="SDO93576.1"/>
    <property type="molecule type" value="Genomic_DNA"/>
</dbReference>
<dbReference type="STRING" id="504798.SAMN05421871_102444"/>
<dbReference type="AlphaFoldDB" id="A0A1H0NLV3"/>
<reference evidence="3" key="1">
    <citation type="submission" date="2016-10" db="EMBL/GenBank/DDBJ databases">
        <authorList>
            <person name="Varghese N."/>
            <person name="Submissions S."/>
        </authorList>
    </citation>
    <scope>NUCLEOTIDE SEQUENCE [LARGE SCALE GENOMIC DNA]</scope>
    <source>
        <strain evidence="3">IBRC-M 10655</strain>
    </source>
</reference>
<dbReference type="Proteomes" id="UP000199651">
    <property type="component" value="Unassembled WGS sequence"/>
</dbReference>
<sequence>MKRRNVVTTAAAIGILVIGGGIAVAEIPGPDGVIKSCYTKSTGTIKVIDSAASCRSGETTLTWNQKGAKGDIGPAGPKGDPGEPGPAGPQGPSGPAGPAGAPGPTGPAGGLSGYEIVYSDGLDANGSVGTAQCPEGKKVLGGGVLSAGTGPITYSYPDRFSESAWHGRTQGPDTGFRTYAICAEAS</sequence>
<evidence type="ECO:0000313" key="3">
    <source>
        <dbReference type="Proteomes" id="UP000199651"/>
    </source>
</evidence>
<accession>A0A1H0NLV3</accession>
<dbReference type="RefSeq" id="WP_133794652.1">
    <property type="nucleotide sequence ID" value="NZ_FNDV01000002.1"/>
</dbReference>
<evidence type="ECO:0000256" key="1">
    <source>
        <dbReference type="SAM" id="MobiDB-lite"/>
    </source>
</evidence>
<feature type="region of interest" description="Disordered" evidence="1">
    <location>
        <begin position="62"/>
        <end position="108"/>
    </location>
</feature>
<organism evidence="2 3">
    <name type="scientific">Actinokineospora alba</name>
    <dbReference type="NCBI Taxonomy" id="504798"/>
    <lineage>
        <taxon>Bacteria</taxon>
        <taxon>Bacillati</taxon>
        <taxon>Actinomycetota</taxon>
        <taxon>Actinomycetes</taxon>
        <taxon>Pseudonocardiales</taxon>
        <taxon>Pseudonocardiaceae</taxon>
        <taxon>Actinokineospora</taxon>
    </lineage>
</organism>
<gene>
    <name evidence="2" type="ORF">SAMN05192558_105394</name>
</gene>
<keyword evidence="3" id="KW-1185">Reference proteome</keyword>
<dbReference type="OrthoDB" id="5198813at2"/>